<gene>
    <name evidence="1" type="ORF">Vbra_19007</name>
</gene>
<dbReference type="AlphaFoldDB" id="A0A0G4GXT0"/>
<dbReference type="InParanoid" id="A0A0G4GXT0"/>
<name>A0A0G4GXT0_VITBC</name>
<accession>A0A0G4GXT0</accession>
<dbReference type="Proteomes" id="UP000041254">
    <property type="component" value="Unassembled WGS sequence"/>
</dbReference>
<protein>
    <submittedName>
        <fullName evidence="1">Uncharacterized protein</fullName>
    </submittedName>
</protein>
<dbReference type="OMA" id="GLECMAT"/>
<dbReference type="VEuPathDB" id="CryptoDB:Vbra_19007"/>
<evidence type="ECO:0000313" key="1">
    <source>
        <dbReference type="EMBL" id="CEM35915.1"/>
    </source>
</evidence>
<organism evidence="1 2">
    <name type="scientific">Vitrella brassicaformis (strain CCMP3155)</name>
    <dbReference type="NCBI Taxonomy" id="1169540"/>
    <lineage>
        <taxon>Eukaryota</taxon>
        <taxon>Sar</taxon>
        <taxon>Alveolata</taxon>
        <taxon>Colpodellida</taxon>
        <taxon>Vitrellaceae</taxon>
        <taxon>Vitrella</taxon>
    </lineage>
</organism>
<keyword evidence="2" id="KW-1185">Reference proteome</keyword>
<dbReference type="STRING" id="1169540.A0A0G4GXT0"/>
<proteinExistence type="predicted"/>
<dbReference type="OrthoDB" id="341976at2759"/>
<reference evidence="1 2" key="1">
    <citation type="submission" date="2014-11" db="EMBL/GenBank/DDBJ databases">
        <authorList>
            <person name="Zhu J."/>
            <person name="Qi W."/>
            <person name="Song R."/>
        </authorList>
    </citation>
    <scope>NUCLEOTIDE SEQUENCE [LARGE SCALE GENOMIC DNA]</scope>
</reference>
<evidence type="ECO:0000313" key="2">
    <source>
        <dbReference type="Proteomes" id="UP000041254"/>
    </source>
</evidence>
<dbReference type="PhylomeDB" id="A0A0G4GXT0"/>
<dbReference type="EMBL" id="CDMY01000869">
    <property type="protein sequence ID" value="CEM35915.1"/>
    <property type="molecule type" value="Genomic_DNA"/>
</dbReference>
<sequence length="192" mass="21798">MSCCCGDTVKQASEEAKQEMAAEEDEAIHGEVPADTDCLICFETITCENYVEYQTQGGSQWHPAKFCWDCIQQLLKEQFQKYMDGVQNTDCEREQRALLSRGPPIRVRDKNGFPECGDEEVGRLWLCGEGRVHEGKVEGCVEGEERMKLWNTHRQFMVEKENDNDKETDERFEAEACGVYLSAGCVVCECGV</sequence>